<gene>
    <name evidence="1" type="ORF">ACOLOM_LOCUS606</name>
</gene>
<organism evidence="1 2">
    <name type="scientific">Acaulospora colombiana</name>
    <dbReference type="NCBI Taxonomy" id="27376"/>
    <lineage>
        <taxon>Eukaryota</taxon>
        <taxon>Fungi</taxon>
        <taxon>Fungi incertae sedis</taxon>
        <taxon>Mucoromycota</taxon>
        <taxon>Glomeromycotina</taxon>
        <taxon>Glomeromycetes</taxon>
        <taxon>Diversisporales</taxon>
        <taxon>Acaulosporaceae</taxon>
        <taxon>Acaulospora</taxon>
    </lineage>
</organism>
<name>A0ACA9K3L6_9GLOM</name>
<keyword evidence="2" id="KW-1185">Reference proteome</keyword>
<evidence type="ECO:0000313" key="2">
    <source>
        <dbReference type="Proteomes" id="UP000789525"/>
    </source>
</evidence>
<protein>
    <submittedName>
        <fullName evidence="1">10771_t:CDS:1</fullName>
    </submittedName>
</protein>
<accession>A0ACA9K3L6</accession>
<dbReference type="EMBL" id="CAJVPT010000603">
    <property type="protein sequence ID" value="CAG8447603.1"/>
    <property type="molecule type" value="Genomic_DNA"/>
</dbReference>
<evidence type="ECO:0000313" key="1">
    <source>
        <dbReference type="EMBL" id="CAG8447603.1"/>
    </source>
</evidence>
<dbReference type="Proteomes" id="UP000789525">
    <property type="component" value="Unassembled WGS sequence"/>
</dbReference>
<reference evidence="1" key="1">
    <citation type="submission" date="2021-06" db="EMBL/GenBank/DDBJ databases">
        <authorList>
            <person name="Kallberg Y."/>
            <person name="Tangrot J."/>
            <person name="Rosling A."/>
        </authorList>
    </citation>
    <scope>NUCLEOTIDE SEQUENCE</scope>
    <source>
        <strain evidence="1">CL356</strain>
    </source>
</reference>
<sequence>MHLKDASVDISNIDSLDSSDNKVIVQVIGQFTNNGQTSKFVQTINLATQRNGYYVQSDIFRYLKDETDSVNKSHPIDQEPTYNEDITSSITEEKFNEDSVSTMSTGTLAEEPTQEITLEIQSRTGTSQSSTKSPIEGMTSPVVEAVVPDIGTKEPVPIDRGNPITVITEKNSTISNTTTQLTSPTQSPSKISYSNVAASDSGKWGQHIPEQKGRVVPQALPRTQSQTSNRDQRNKELSLYVKGISPHMNQEKLYEAFEPFGQVKRLDIVAHYQKPYAFVEFSSLDAYQKALSAKRIQVPGLTEVTVEERTHHSNEGRWQRQYNNYSRNFNQPSQNPHNGMSGQRGNRGSERRNTTSRPAKSPS</sequence>
<comment type="caution">
    <text evidence="1">The sequence shown here is derived from an EMBL/GenBank/DDBJ whole genome shotgun (WGS) entry which is preliminary data.</text>
</comment>
<proteinExistence type="predicted"/>